<sequence length="283" mass="32869">MKTTLLSILILFSFATARAAVQYEKEDSIYVMKLFAEAKRQPDGTNHMVFFARRMLGLPYVAHTLEVNDTEHLIINLRQLDCTTYVENVLALTLCMKENKTTFKDFCDKIALIRYAKGKQPHYTDRLHYFTSWIEHNTRKGLCHEIQSPAPPFTAVQTLDINYMTSHVSSYRMLHLNPSYIAKIRNTEKELTGKRYRYIPKSEVKNTRLLRRTIHDGDIIATTTSIKGLDTQHIGIAVWHSDGLHMLNASSIRHKVVEEPLTLYQYLQRRKTMPGIRVVRVEK</sequence>
<proteinExistence type="predicted"/>
<keyword evidence="1" id="KW-0732">Signal</keyword>
<accession>A0ABX2B3H9</accession>
<evidence type="ECO:0000256" key="1">
    <source>
        <dbReference type="SAM" id="SignalP"/>
    </source>
</evidence>
<feature type="signal peptide" evidence="1">
    <location>
        <begin position="1"/>
        <end position="19"/>
    </location>
</feature>
<gene>
    <name evidence="2" type="ORF">HPS54_03810</name>
</gene>
<comment type="caution">
    <text evidence="2">The sequence shown here is derived from an EMBL/GenBank/DDBJ whole genome shotgun (WGS) entry which is preliminary data.</text>
</comment>
<dbReference type="Gene3D" id="2.30.260.10">
    <property type="entry name" value="putative xylanase like domain"/>
    <property type="match status" value="1"/>
</dbReference>
<evidence type="ECO:0000313" key="3">
    <source>
        <dbReference type="Proteomes" id="UP000820977"/>
    </source>
</evidence>
<protein>
    <submittedName>
        <fullName evidence="2">DUF1460 domain-containing protein</fullName>
    </submittedName>
</protein>
<feature type="chain" id="PRO_5045303333" evidence="1">
    <location>
        <begin position="20"/>
        <end position="283"/>
    </location>
</feature>
<evidence type="ECO:0000313" key="2">
    <source>
        <dbReference type="EMBL" id="NPE24649.1"/>
    </source>
</evidence>
<dbReference type="Proteomes" id="UP000820977">
    <property type="component" value="Unassembled WGS sequence"/>
</dbReference>
<dbReference type="Gene3D" id="1.10.3670.10">
    <property type="entry name" value="Putative xylanase like domain"/>
    <property type="match status" value="1"/>
</dbReference>
<dbReference type="InterPro" id="IPR010846">
    <property type="entry name" value="AmiA-like"/>
</dbReference>
<dbReference type="RefSeq" id="WP_172344147.1">
    <property type="nucleotide sequence ID" value="NZ_CASYYZ010000035.1"/>
</dbReference>
<dbReference type="InterPro" id="IPR038765">
    <property type="entry name" value="Papain-like_cys_pep_sf"/>
</dbReference>
<name>A0ABX2B3H9_9BACT</name>
<keyword evidence="3" id="KW-1185">Reference proteome</keyword>
<reference evidence="2 3" key="1">
    <citation type="submission" date="2020-05" db="EMBL/GenBank/DDBJ databases">
        <title>Distinct polysaccharide utilization as determinants for interspecies competition between intestinal Prevotella spp.</title>
        <authorList>
            <person name="Galvez E.J.C."/>
            <person name="Iljazovic A."/>
            <person name="Strowig T."/>
        </authorList>
    </citation>
    <scope>NUCLEOTIDE SEQUENCE [LARGE SCALE GENOMIC DNA]</scope>
    <source>
        <strain evidence="2 3">PCHR</strain>
    </source>
</reference>
<dbReference type="EMBL" id="JABKKJ010000004">
    <property type="protein sequence ID" value="NPE24649.1"/>
    <property type="molecule type" value="Genomic_DNA"/>
</dbReference>
<organism evidence="2 3">
    <name type="scientific">Xylanibacter caecicola</name>
    <dbReference type="NCBI Taxonomy" id="2736294"/>
    <lineage>
        <taxon>Bacteria</taxon>
        <taxon>Pseudomonadati</taxon>
        <taxon>Bacteroidota</taxon>
        <taxon>Bacteroidia</taxon>
        <taxon>Bacteroidales</taxon>
        <taxon>Prevotellaceae</taxon>
        <taxon>Xylanibacter</taxon>
    </lineage>
</organism>
<dbReference type="SUPFAM" id="SSF54001">
    <property type="entry name" value="Cysteine proteinases"/>
    <property type="match status" value="1"/>
</dbReference>
<dbReference type="Pfam" id="PF07313">
    <property type="entry name" value="AmiA-like"/>
    <property type="match status" value="1"/>
</dbReference>